<dbReference type="InterPro" id="IPR053213">
    <property type="entry name" value="RLP29"/>
</dbReference>
<keyword evidence="10" id="KW-1185">Reference proteome</keyword>
<evidence type="ECO:0000313" key="10">
    <source>
        <dbReference type="Proteomes" id="UP001161247"/>
    </source>
</evidence>
<evidence type="ECO:0000256" key="4">
    <source>
        <dbReference type="ARBA" id="ARBA00022729"/>
    </source>
</evidence>
<dbReference type="GO" id="GO:0016020">
    <property type="term" value="C:membrane"/>
    <property type="evidence" value="ECO:0007669"/>
    <property type="project" value="UniProtKB-SubCell"/>
</dbReference>
<dbReference type="PANTHER" id="PTHR48009">
    <property type="entry name" value="LEUCINE-RICH REPEAT (LRR) FAMILY PROTEIN"/>
    <property type="match status" value="1"/>
</dbReference>
<evidence type="ECO:0000256" key="2">
    <source>
        <dbReference type="ARBA" id="ARBA00022614"/>
    </source>
</evidence>
<sequence length="390" mass="42522">MSSQLQISQCLKISVFIFVLVSVSISVVESITSPSDVRALQAFKASIKSSSIPSYSCLGSWNFTNDPCAVPRTYFTCGILCDGNRITQLSLDSPGYIGRLTPLISQLTELVKIDLGNNKFYGPIPPLNSLTKLEILILKFNYFSGSIPPSLTLLKELEIVDLSHNVLTGALPESISSMNSLTRLDLSYNKLTGSLPKKLPSNLIELAAKANSLSGSLTKSTFDGLAQLEVVELSENWLAGAIEPWFFLMPALQQVDLSNNSFTRIEIWKPTDMNSDLIAVDLGFNSIEGYLPANFAAYPLLSSLSLRYNRFRGRIPLEYSKKESLKRLYLDGNFLNGSPPDGFFNGGASVSSGSLGDNCLQKCPVSSQLCLKSQKPSSICQHAYGGKPRS</sequence>
<keyword evidence="3" id="KW-0812">Transmembrane</keyword>
<keyword evidence="4" id="KW-0732">Signal</keyword>
<dbReference type="InterPro" id="IPR003591">
    <property type="entry name" value="Leu-rich_rpt_typical-subtyp"/>
</dbReference>
<dbReference type="InterPro" id="IPR013210">
    <property type="entry name" value="LRR_N_plant-typ"/>
</dbReference>
<evidence type="ECO:0000256" key="6">
    <source>
        <dbReference type="ARBA" id="ARBA00022989"/>
    </source>
</evidence>
<dbReference type="Pfam" id="PF00560">
    <property type="entry name" value="LRR_1"/>
    <property type="match status" value="1"/>
</dbReference>
<feature type="domain" description="Leucine-rich repeat-containing N-terminal plant-type" evidence="8">
    <location>
        <begin position="34"/>
        <end position="68"/>
    </location>
</feature>
<keyword evidence="6" id="KW-1133">Transmembrane helix</keyword>
<dbReference type="SMART" id="SM00369">
    <property type="entry name" value="LRR_TYP"/>
    <property type="match status" value="4"/>
</dbReference>
<accession>A0AAV1DC38</accession>
<evidence type="ECO:0000256" key="3">
    <source>
        <dbReference type="ARBA" id="ARBA00022692"/>
    </source>
</evidence>
<evidence type="ECO:0000256" key="7">
    <source>
        <dbReference type="ARBA" id="ARBA00023136"/>
    </source>
</evidence>
<dbReference type="InterPro" id="IPR001611">
    <property type="entry name" value="Leu-rich_rpt"/>
</dbReference>
<evidence type="ECO:0000256" key="1">
    <source>
        <dbReference type="ARBA" id="ARBA00004370"/>
    </source>
</evidence>
<dbReference type="GO" id="GO:0051707">
    <property type="term" value="P:response to other organism"/>
    <property type="evidence" value="ECO:0007669"/>
    <property type="project" value="UniProtKB-ARBA"/>
</dbReference>
<gene>
    <name evidence="9" type="ORF">OLC1_LOCUS13495</name>
</gene>
<protein>
    <submittedName>
        <fullName evidence="9">OLC1v1003299C1</fullName>
    </submittedName>
</protein>
<reference evidence="9" key="1">
    <citation type="submission" date="2023-03" db="EMBL/GenBank/DDBJ databases">
        <authorList>
            <person name="Julca I."/>
        </authorList>
    </citation>
    <scope>NUCLEOTIDE SEQUENCE</scope>
</reference>
<evidence type="ECO:0000259" key="8">
    <source>
        <dbReference type="Pfam" id="PF08263"/>
    </source>
</evidence>
<dbReference type="Pfam" id="PF13855">
    <property type="entry name" value="LRR_8"/>
    <property type="match status" value="1"/>
</dbReference>
<dbReference type="AlphaFoldDB" id="A0AAV1DC38"/>
<dbReference type="Pfam" id="PF08263">
    <property type="entry name" value="LRRNT_2"/>
    <property type="match status" value="1"/>
</dbReference>
<dbReference type="GO" id="GO:0006952">
    <property type="term" value="P:defense response"/>
    <property type="evidence" value="ECO:0007669"/>
    <property type="project" value="UniProtKB-ARBA"/>
</dbReference>
<keyword evidence="7" id="KW-0472">Membrane</keyword>
<dbReference type="PANTHER" id="PTHR48009:SF9">
    <property type="entry name" value="LRR RECEPTOR-LIKE SERINE_THREONINE-PROTEIN KINASE GSO1"/>
    <property type="match status" value="1"/>
</dbReference>
<evidence type="ECO:0000256" key="5">
    <source>
        <dbReference type="ARBA" id="ARBA00022737"/>
    </source>
</evidence>
<name>A0AAV1DC38_OLDCO</name>
<keyword evidence="2" id="KW-0433">Leucine-rich repeat</keyword>
<dbReference type="Gene3D" id="3.80.10.10">
    <property type="entry name" value="Ribonuclease Inhibitor"/>
    <property type="match status" value="3"/>
</dbReference>
<dbReference type="SUPFAM" id="SSF52058">
    <property type="entry name" value="L domain-like"/>
    <property type="match status" value="1"/>
</dbReference>
<dbReference type="EMBL" id="OX459121">
    <property type="protein sequence ID" value="CAI9104595.1"/>
    <property type="molecule type" value="Genomic_DNA"/>
</dbReference>
<dbReference type="InterPro" id="IPR032675">
    <property type="entry name" value="LRR_dom_sf"/>
</dbReference>
<organism evidence="9 10">
    <name type="scientific">Oldenlandia corymbosa var. corymbosa</name>
    <dbReference type="NCBI Taxonomy" id="529605"/>
    <lineage>
        <taxon>Eukaryota</taxon>
        <taxon>Viridiplantae</taxon>
        <taxon>Streptophyta</taxon>
        <taxon>Embryophyta</taxon>
        <taxon>Tracheophyta</taxon>
        <taxon>Spermatophyta</taxon>
        <taxon>Magnoliopsida</taxon>
        <taxon>eudicotyledons</taxon>
        <taxon>Gunneridae</taxon>
        <taxon>Pentapetalae</taxon>
        <taxon>asterids</taxon>
        <taxon>lamiids</taxon>
        <taxon>Gentianales</taxon>
        <taxon>Rubiaceae</taxon>
        <taxon>Rubioideae</taxon>
        <taxon>Spermacoceae</taxon>
        <taxon>Hedyotis-Oldenlandia complex</taxon>
        <taxon>Oldenlandia</taxon>
    </lineage>
</organism>
<dbReference type="Proteomes" id="UP001161247">
    <property type="component" value="Chromosome 4"/>
</dbReference>
<comment type="subcellular location">
    <subcellularLocation>
        <location evidence="1">Membrane</location>
    </subcellularLocation>
</comment>
<evidence type="ECO:0000313" key="9">
    <source>
        <dbReference type="EMBL" id="CAI9104595.1"/>
    </source>
</evidence>
<proteinExistence type="predicted"/>
<dbReference type="FunFam" id="3.80.10.10:FF:000400">
    <property type="entry name" value="Nuclear pore complex protein NUP107"/>
    <property type="match status" value="1"/>
</dbReference>
<keyword evidence="5" id="KW-0677">Repeat</keyword>